<sequence length="292" mass="31981">MKATLPTEVTLSYDIFGPEDGPVVVLVPGQHQASLFEDVQVPYLTRMGYRVVTFDLRGVAPSEETPPPYTVELLAEDLAALNELLGLGACTYIGYSVGAMILLEFAMKRPDLVERAALIGVPWKASKLQEAIQAEAVTRLQSDQKVPALLEGVYRAMYLFGPRALNRDAFIAPFLEGLQGWAESGGHGAIGHAEAARMFRPSEQEVAEIRVPLLVVGMEHDIVAPRQYARELAELIPTAEYTEIRNSGHASLLEKPTEVNNLVGEYLRTGRIGKPLSGTRARERESDDSHAT</sequence>
<name>A0A1I2C1F8_9ACTN</name>
<keyword evidence="5" id="KW-1185">Reference proteome</keyword>
<feature type="region of interest" description="Disordered" evidence="2">
    <location>
        <begin position="273"/>
        <end position="292"/>
    </location>
</feature>
<organism evidence="4 5">
    <name type="scientific">Actinopolyspora alba</name>
    <dbReference type="NCBI Taxonomy" id="673379"/>
    <lineage>
        <taxon>Bacteria</taxon>
        <taxon>Bacillati</taxon>
        <taxon>Actinomycetota</taxon>
        <taxon>Actinomycetes</taxon>
        <taxon>Actinopolysporales</taxon>
        <taxon>Actinopolysporaceae</taxon>
        <taxon>Actinopolyspora</taxon>
        <taxon>Actinopolyspora alba group</taxon>
    </lineage>
</organism>
<dbReference type="InterPro" id="IPR000639">
    <property type="entry name" value="Epox_hydrolase-like"/>
</dbReference>
<dbReference type="PANTHER" id="PTHR43798:SF31">
    <property type="entry name" value="AB HYDROLASE SUPERFAMILY PROTEIN YCLE"/>
    <property type="match status" value="1"/>
</dbReference>
<dbReference type="PANTHER" id="PTHR43798">
    <property type="entry name" value="MONOACYLGLYCEROL LIPASE"/>
    <property type="match status" value="1"/>
</dbReference>
<dbReference type="RefSeq" id="WP_092929691.1">
    <property type="nucleotide sequence ID" value="NZ_FOMZ01000018.1"/>
</dbReference>
<dbReference type="Proteomes" id="UP000198716">
    <property type="component" value="Unassembled WGS sequence"/>
</dbReference>
<evidence type="ECO:0000256" key="1">
    <source>
        <dbReference type="ARBA" id="ARBA00022801"/>
    </source>
</evidence>
<dbReference type="Gene3D" id="3.40.50.1820">
    <property type="entry name" value="alpha/beta hydrolase"/>
    <property type="match status" value="1"/>
</dbReference>
<dbReference type="InterPro" id="IPR029058">
    <property type="entry name" value="AB_hydrolase_fold"/>
</dbReference>
<evidence type="ECO:0000256" key="2">
    <source>
        <dbReference type="SAM" id="MobiDB-lite"/>
    </source>
</evidence>
<dbReference type="GO" id="GO:0016020">
    <property type="term" value="C:membrane"/>
    <property type="evidence" value="ECO:0007669"/>
    <property type="project" value="TreeGrafter"/>
</dbReference>
<dbReference type="InterPro" id="IPR050266">
    <property type="entry name" value="AB_hydrolase_sf"/>
</dbReference>
<dbReference type="SUPFAM" id="SSF53474">
    <property type="entry name" value="alpha/beta-Hydrolases"/>
    <property type="match status" value="1"/>
</dbReference>
<gene>
    <name evidence="4" type="ORF">SAMN04487819_11880</name>
</gene>
<dbReference type="PRINTS" id="PR00412">
    <property type="entry name" value="EPOXHYDRLASE"/>
</dbReference>
<dbReference type="AlphaFoldDB" id="A0A1I2C1F8"/>
<dbReference type="GO" id="GO:0016787">
    <property type="term" value="F:hydrolase activity"/>
    <property type="evidence" value="ECO:0007669"/>
    <property type="project" value="UniProtKB-KW"/>
</dbReference>
<evidence type="ECO:0000313" key="5">
    <source>
        <dbReference type="Proteomes" id="UP000198716"/>
    </source>
</evidence>
<protein>
    <submittedName>
        <fullName evidence="4">Pimeloyl-ACP methyl ester carboxylesterase</fullName>
    </submittedName>
</protein>
<proteinExistence type="predicted"/>
<dbReference type="EMBL" id="FOMZ01000018">
    <property type="protein sequence ID" value="SFE62201.1"/>
    <property type="molecule type" value="Genomic_DNA"/>
</dbReference>
<dbReference type="PRINTS" id="PR00111">
    <property type="entry name" value="ABHYDROLASE"/>
</dbReference>
<accession>A0A1I2C1F8</accession>
<keyword evidence="1" id="KW-0378">Hydrolase</keyword>
<evidence type="ECO:0000259" key="3">
    <source>
        <dbReference type="Pfam" id="PF00561"/>
    </source>
</evidence>
<evidence type="ECO:0000313" key="4">
    <source>
        <dbReference type="EMBL" id="SFE62201.1"/>
    </source>
</evidence>
<reference evidence="5" key="1">
    <citation type="submission" date="2016-10" db="EMBL/GenBank/DDBJ databases">
        <authorList>
            <person name="Varghese N."/>
            <person name="Submissions S."/>
        </authorList>
    </citation>
    <scope>NUCLEOTIDE SEQUENCE [LARGE SCALE GENOMIC DNA]</scope>
    <source>
        <strain evidence="5">DSM 45004</strain>
    </source>
</reference>
<feature type="compositionally biased region" description="Basic and acidic residues" evidence="2">
    <location>
        <begin position="280"/>
        <end position="292"/>
    </location>
</feature>
<feature type="domain" description="AB hydrolase-1" evidence="3">
    <location>
        <begin position="22"/>
        <end position="256"/>
    </location>
</feature>
<dbReference type="Pfam" id="PF00561">
    <property type="entry name" value="Abhydrolase_1"/>
    <property type="match status" value="1"/>
</dbReference>
<dbReference type="InterPro" id="IPR000073">
    <property type="entry name" value="AB_hydrolase_1"/>
</dbReference>